<protein>
    <submittedName>
        <fullName evidence="1 3">Uncharacterized protein</fullName>
    </submittedName>
</protein>
<dbReference type="AlphaFoldDB" id="A0A183TQ61"/>
<keyword evidence="2" id="KW-1185">Reference proteome</keyword>
<gene>
    <name evidence="1" type="ORF">SSLN_LOCUS18609</name>
</gene>
<evidence type="ECO:0000313" key="3">
    <source>
        <dbReference type="WBParaSite" id="SSLN_0001930801-mRNA-1"/>
    </source>
</evidence>
<evidence type="ECO:0000313" key="1">
    <source>
        <dbReference type="EMBL" id="VDM04995.1"/>
    </source>
</evidence>
<dbReference type="WBParaSite" id="SSLN_0001930801-mRNA-1">
    <property type="protein sequence ID" value="SSLN_0001930801-mRNA-1"/>
    <property type="gene ID" value="SSLN_0001930801"/>
</dbReference>
<dbReference type="Proteomes" id="UP000275846">
    <property type="component" value="Unassembled WGS sequence"/>
</dbReference>
<reference evidence="1 2" key="2">
    <citation type="submission" date="2018-11" db="EMBL/GenBank/DDBJ databases">
        <authorList>
            <consortium name="Pathogen Informatics"/>
        </authorList>
    </citation>
    <scope>NUCLEOTIDE SEQUENCE [LARGE SCALE GENOMIC DNA]</scope>
    <source>
        <strain evidence="1 2">NST_G2</strain>
    </source>
</reference>
<organism evidence="3">
    <name type="scientific">Schistocephalus solidus</name>
    <name type="common">Tapeworm</name>
    <dbReference type="NCBI Taxonomy" id="70667"/>
    <lineage>
        <taxon>Eukaryota</taxon>
        <taxon>Metazoa</taxon>
        <taxon>Spiralia</taxon>
        <taxon>Lophotrochozoa</taxon>
        <taxon>Platyhelminthes</taxon>
        <taxon>Cestoda</taxon>
        <taxon>Eucestoda</taxon>
        <taxon>Diphyllobothriidea</taxon>
        <taxon>Diphyllobothriidae</taxon>
        <taxon>Schistocephalus</taxon>
    </lineage>
</organism>
<sequence>MESRPSFLKRQCQCKSIPASIEGVPRGRTCARATHELSGSGGGRSHRPAALALGHVGSEELPRRHGARQRRGIGTLVRAV</sequence>
<proteinExistence type="predicted"/>
<evidence type="ECO:0000313" key="2">
    <source>
        <dbReference type="Proteomes" id="UP000275846"/>
    </source>
</evidence>
<dbReference type="EMBL" id="UYSU01044830">
    <property type="protein sequence ID" value="VDM04995.1"/>
    <property type="molecule type" value="Genomic_DNA"/>
</dbReference>
<accession>A0A183TQ61</accession>
<name>A0A183TQ61_SCHSO</name>
<reference evidence="3" key="1">
    <citation type="submission" date="2016-06" db="UniProtKB">
        <authorList>
            <consortium name="WormBaseParasite"/>
        </authorList>
    </citation>
    <scope>IDENTIFICATION</scope>
</reference>